<evidence type="ECO:0000313" key="8">
    <source>
        <dbReference type="Proteomes" id="UP001595796"/>
    </source>
</evidence>
<evidence type="ECO:0000256" key="2">
    <source>
        <dbReference type="SAM" id="Coils"/>
    </source>
</evidence>
<feature type="transmembrane region" description="Helical" evidence="4">
    <location>
        <begin position="39"/>
        <end position="57"/>
    </location>
</feature>
<dbReference type="Pfam" id="PF25954">
    <property type="entry name" value="Beta-barrel_RND_2"/>
    <property type="match status" value="1"/>
</dbReference>
<feature type="domain" description="CusB-like beta-barrel" evidence="6">
    <location>
        <begin position="270"/>
        <end position="315"/>
    </location>
</feature>
<dbReference type="Gene3D" id="1.10.287.470">
    <property type="entry name" value="Helix hairpin bin"/>
    <property type="match status" value="1"/>
</dbReference>
<feature type="coiled-coil region" evidence="2">
    <location>
        <begin position="114"/>
        <end position="148"/>
    </location>
</feature>
<keyword evidence="8" id="KW-1185">Reference proteome</keyword>
<dbReference type="RefSeq" id="WP_114955692.1">
    <property type="nucleotide sequence ID" value="NZ_JBHSJF010000006.1"/>
</dbReference>
<keyword evidence="4" id="KW-0472">Membrane</keyword>
<dbReference type="Gene3D" id="2.40.30.170">
    <property type="match status" value="1"/>
</dbReference>
<dbReference type="SUPFAM" id="SSF111369">
    <property type="entry name" value="HlyD-like secretion proteins"/>
    <property type="match status" value="2"/>
</dbReference>
<organism evidence="7 8">
    <name type="scientific">Flaviflagellibacter deserti</name>
    <dbReference type="NCBI Taxonomy" id="2267266"/>
    <lineage>
        <taxon>Bacteria</taxon>
        <taxon>Pseudomonadati</taxon>
        <taxon>Pseudomonadota</taxon>
        <taxon>Alphaproteobacteria</taxon>
        <taxon>Hyphomicrobiales</taxon>
        <taxon>Flaviflagellibacter</taxon>
    </lineage>
</organism>
<feature type="region of interest" description="Disordered" evidence="3">
    <location>
        <begin position="1"/>
        <end position="28"/>
    </location>
</feature>
<dbReference type="Pfam" id="PF25917">
    <property type="entry name" value="BSH_RND"/>
    <property type="match status" value="1"/>
</dbReference>
<protein>
    <submittedName>
        <fullName evidence="7">Efflux RND transporter periplasmic adaptor subunit</fullName>
    </submittedName>
</protein>
<feature type="domain" description="Multidrug resistance protein MdtA-like barrel-sandwich hybrid" evidence="5">
    <location>
        <begin position="73"/>
        <end position="264"/>
    </location>
</feature>
<feature type="coiled-coil region" evidence="2">
    <location>
        <begin position="173"/>
        <end position="235"/>
    </location>
</feature>
<accession>A0ABV9Z2P6</accession>
<dbReference type="Proteomes" id="UP001595796">
    <property type="component" value="Unassembled WGS sequence"/>
</dbReference>
<keyword evidence="2" id="KW-0175">Coiled coil</keyword>
<evidence type="ECO:0000256" key="4">
    <source>
        <dbReference type="SAM" id="Phobius"/>
    </source>
</evidence>
<keyword evidence="4" id="KW-1133">Transmembrane helix</keyword>
<comment type="subcellular location">
    <subcellularLocation>
        <location evidence="1">Cell envelope</location>
    </subcellularLocation>
</comment>
<evidence type="ECO:0000259" key="6">
    <source>
        <dbReference type="Pfam" id="PF25954"/>
    </source>
</evidence>
<sequence>MLDRVTNTPPLDPSVDAPEDNVAQSKPRRRLTAKNLRKPLLIAGPLLVALVALGLWLTGGRYVSTDNAYIGANTVMVTPQVTGTVSQVAVHQGQRVTEGDLLFEIDPEPYRIALETARGQLEASKLDLAALKERYAKAVRDAATAQTQLDYQLKNFARIRDLNARTFAAQSELDQAQASLNSAQGALDSAKQDASEQLANLGGDPNLPLEKYPAFMQAQANVDQAQRNLRLTETRAPISGVVTQAEMLLTGRYLVPGTVALAVVDVDHAWVDANPKETDIQNVLPGQPVTITVDAYPDHAFTGRVDSINPGTDAQFSLIPAQNASGNWVKVVQRVPLHILIDHKDGDPILRSGISAVVSVDTGKSRSLSDLF</sequence>
<reference evidence="8" key="1">
    <citation type="journal article" date="2019" name="Int. J. Syst. Evol. Microbiol.">
        <title>The Global Catalogue of Microorganisms (GCM) 10K type strain sequencing project: providing services to taxonomists for standard genome sequencing and annotation.</title>
        <authorList>
            <consortium name="The Broad Institute Genomics Platform"/>
            <consortium name="The Broad Institute Genome Sequencing Center for Infectious Disease"/>
            <person name="Wu L."/>
            <person name="Ma J."/>
        </authorList>
    </citation>
    <scope>NUCLEOTIDE SEQUENCE [LARGE SCALE GENOMIC DNA]</scope>
    <source>
        <strain evidence="8">CGMCC 1.16444</strain>
    </source>
</reference>
<evidence type="ECO:0000313" key="7">
    <source>
        <dbReference type="EMBL" id="MFC5068406.1"/>
    </source>
</evidence>
<dbReference type="InterPro" id="IPR050739">
    <property type="entry name" value="MFP"/>
</dbReference>
<evidence type="ECO:0000256" key="3">
    <source>
        <dbReference type="SAM" id="MobiDB-lite"/>
    </source>
</evidence>
<dbReference type="PANTHER" id="PTHR30386:SF19">
    <property type="entry name" value="MULTIDRUG EXPORT PROTEIN EMRA-RELATED"/>
    <property type="match status" value="1"/>
</dbReference>
<comment type="caution">
    <text evidence="7">The sequence shown here is derived from an EMBL/GenBank/DDBJ whole genome shotgun (WGS) entry which is preliminary data.</text>
</comment>
<evidence type="ECO:0000256" key="1">
    <source>
        <dbReference type="ARBA" id="ARBA00004196"/>
    </source>
</evidence>
<gene>
    <name evidence="7" type="ORF">ACFPFW_10315</name>
</gene>
<keyword evidence="4" id="KW-0812">Transmembrane</keyword>
<dbReference type="EMBL" id="JBHSJF010000006">
    <property type="protein sequence ID" value="MFC5068406.1"/>
    <property type="molecule type" value="Genomic_DNA"/>
</dbReference>
<evidence type="ECO:0000259" key="5">
    <source>
        <dbReference type="Pfam" id="PF25917"/>
    </source>
</evidence>
<dbReference type="Gene3D" id="2.40.50.100">
    <property type="match status" value="1"/>
</dbReference>
<dbReference type="PANTHER" id="PTHR30386">
    <property type="entry name" value="MEMBRANE FUSION SUBUNIT OF EMRAB-TOLC MULTIDRUG EFFLUX PUMP"/>
    <property type="match status" value="1"/>
</dbReference>
<dbReference type="InterPro" id="IPR058625">
    <property type="entry name" value="MdtA-like_BSH"/>
</dbReference>
<proteinExistence type="predicted"/>
<dbReference type="InterPro" id="IPR058792">
    <property type="entry name" value="Beta-barrel_RND_2"/>
</dbReference>
<name>A0ABV9Z2P6_9HYPH</name>